<evidence type="ECO:0000313" key="1">
    <source>
        <dbReference type="EMBL" id="CAG8484501.1"/>
    </source>
</evidence>
<evidence type="ECO:0000313" key="2">
    <source>
        <dbReference type="Proteomes" id="UP000789860"/>
    </source>
</evidence>
<sequence>MPNLYPEIIESIKNILNEYHSTLNNIYNYQLIIKADHGLDQRTYNAPTALQVAAIWVEGNDSNESQKRDIIAHSQLGKLQKISEVSGSYDPMQYPLLFPRGQYGWHPGILTASTNNEQNIRINNGNLKKVIARQYYAYKLQTREYSSS</sequence>
<accession>A0ACA9KQ49</accession>
<dbReference type="EMBL" id="CAJVPM010002335">
    <property type="protein sequence ID" value="CAG8484501.1"/>
    <property type="molecule type" value="Genomic_DNA"/>
</dbReference>
<protein>
    <submittedName>
        <fullName evidence="1">6845_t:CDS:1</fullName>
    </submittedName>
</protein>
<gene>
    <name evidence="1" type="ORF">SCALOS_LOCUS2570</name>
</gene>
<proteinExistence type="predicted"/>
<keyword evidence="2" id="KW-1185">Reference proteome</keyword>
<name>A0ACA9KQ49_9GLOM</name>
<organism evidence="1 2">
    <name type="scientific">Scutellospora calospora</name>
    <dbReference type="NCBI Taxonomy" id="85575"/>
    <lineage>
        <taxon>Eukaryota</taxon>
        <taxon>Fungi</taxon>
        <taxon>Fungi incertae sedis</taxon>
        <taxon>Mucoromycota</taxon>
        <taxon>Glomeromycotina</taxon>
        <taxon>Glomeromycetes</taxon>
        <taxon>Diversisporales</taxon>
        <taxon>Gigasporaceae</taxon>
        <taxon>Scutellospora</taxon>
    </lineage>
</organism>
<reference evidence="1" key="1">
    <citation type="submission" date="2021-06" db="EMBL/GenBank/DDBJ databases">
        <authorList>
            <person name="Kallberg Y."/>
            <person name="Tangrot J."/>
            <person name="Rosling A."/>
        </authorList>
    </citation>
    <scope>NUCLEOTIDE SEQUENCE</scope>
    <source>
        <strain evidence="1">AU212A</strain>
    </source>
</reference>
<dbReference type="Proteomes" id="UP000789860">
    <property type="component" value="Unassembled WGS sequence"/>
</dbReference>
<comment type="caution">
    <text evidence="1">The sequence shown here is derived from an EMBL/GenBank/DDBJ whole genome shotgun (WGS) entry which is preliminary data.</text>
</comment>